<name>A0A1K1LBJ1_9BACT</name>
<keyword evidence="2" id="KW-1185">Reference proteome</keyword>
<dbReference type="RefSeq" id="WP_072331839.1">
    <property type="nucleotide sequence ID" value="NZ_LT630450.1"/>
</dbReference>
<evidence type="ECO:0000313" key="1">
    <source>
        <dbReference type="EMBL" id="SFV72073.1"/>
    </source>
</evidence>
<organism evidence="1 2">
    <name type="scientific">Desulfovibrio piger</name>
    <dbReference type="NCBI Taxonomy" id="901"/>
    <lineage>
        <taxon>Bacteria</taxon>
        <taxon>Pseudomonadati</taxon>
        <taxon>Thermodesulfobacteriota</taxon>
        <taxon>Desulfovibrionia</taxon>
        <taxon>Desulfovibrionales</taxon>
        <taxon>Desulfovibrionaceae</taxon>
        <taxon>Desulfovibrio</taxon>
    </lineage>
</organism>
<dbReference type="EMBL" id="LT630450">
    <property type="protein sequence ID" value="SFV72073.1"/>
    <property type="molecule type" value="Genomic_DNA"/>
</dbReference>
<accession>A0A1K1LBJ1</accession>
<dbReference type="InterPro" id="IPR053738">
    <property type="entry name" value="Lambda_capsid_assembly"/>
</dbReference>
<evidence type="ECO:0000313" key="2">
    <source>
        <dbReference type="Proteomes" id="UP000186323"/>
    </source>
</evidence>
<dbReference type="Gene3D" id="3.90.1690.10">
    <property type="entry name" value="phage-related protein like domain"/>
    <property type="match status" value="1"/>
</dbReference>
<dbReference type="OrthoDB" id="572526at2"/>
<dbReference type="Proteomes" id="UP000186323">
    <property type="component" value="Chromosome I"/>
</dbReference>
<dbReference type="KEGG" id="dpg:DESPIGER_0171"/>
<protein>
    <submittedName>
        <fullName evidence="1">Uncharacterized protein</fullName>
    </submittedName>
</protein>
<sequence length="313" mass="34256">MATTTPFATNPQLTAIALAYMNQPSDYVADHVMPRVKAIGKKEFQYNIYGLESFAAPDSRVGRKGRPNEVSLSNSLATAAIEDYGLEDPIPQDDIDQGRKDGRDIAGESTEYLLSLVKLDRELRVARLVQDKNNYAAACVKELSGGQGIDNAEVDAEAIITEMLEKPFMRPNIGVMSQKVWDRLSRNPLLIKAIKGELVGKKLTTAEFCSYFELNQLYIGKARVTRQVKGKTPVPERVWGTGMAFHYRDMTASEQRGVTWGLTVPYGQPFAGSRTDPDIGLRGGIRIRAGESLKELVLAKDAGCLITGAIAAG</sequence>
<gene>
    <name evidence="1" type="ORF">DESPIGER_0171</name>
</gene>
<dbReference type="AlphaFoldDB" id="A0A1K1LBJ1"/>
<reference evidence="2" key="1">
    <citation type="submission" date="2016-10" db="EMBL/GenBank/DDBJ databases">
        <authorList>
            <person name="Wegmann U."/>
        </authorList>
    </citation>
    <scope>NUCLEOTIDE SEQUENCE [LARGE SCALE GENOMIC DNA]</scope>
</reference>
<proteinExistence type="predicted"/>